<accession>A0ABQ7T8P3</accession>
<sequence>MEKRMAEMTAAASAATASAQGQQRGERPSSQQATSDSFEDRIVALCEKMMAQPCWLRSETLVHHVSFRGMTLLHLAAAQGYTRLIETLIKWRNLNVQSLDLEQEVDPLNVDHFSCTPLSPWRSGKM</sequence>
<reference evidence="3 4" key="1">
    <citation type="journal article" date="2022" name="Gigascience">
        <title>A chromosome-level genome assembly and annotation of the desert horned lizard, Phrynosoma platyrhinos, provides insight into chromosomal rearrangements among reptiles.</title>
        <authorList>
            <person name="Koochekian N."/>
            <person name="Ascanio A."/>
            <person name="Farleigh K."/>
            <person name="Card D.C."/>
            <person name="Schield D.R."/>
            <person name="Castoe T.A."/>
            <person name="Jezkova T."/>
        </authorList>
    </citation>
    <scope>NUCLEOTIDE SEQUENCE [LARGE SCALE GENOMIC DNA]</scope>
    <source>
        <strain evidence="3">NK-2021</strain>
    </source>
</reference>
<evidence type="ECO:0000313" key="3">
    <source>
        <dbReference type="EMBL" id="KAH0626034.1"/>
    </source>
</evidence>
<proteinExistence type="predicted"/>
<dbReference type="PROSITE" id="PS50297">
    <property type="entry name" value="ANK_REP_REGION"/>
    <property type="match status" value="1"/>
</dbReference>
<comment type="caution">
    <text evidence="3">The sequence shown here is derived from an EMBL/GenBank/DDBJ whole genome shotgun (WGS) entry which is preliminary data.</text>
</comment>
<dbReference type="Gene3D" id="1.25.40.20">
    <property type="entry name" value="Ankyrin repeat-containing domain"/>
    <property type="match status" value="1"/>
</dbReference>
<feature type="compositionally biased region" description="Low complexity" evidence="2">
    <location>
        <begin position="9"/>
        <end position="19"/>
    </location>
</feature>
<dbReference type="Proteomes" id="UP000826234">
    <property type="component" value="Unassembled WGS sequence"/>
</dbReference>
<dbReference type="InterPro" id="IPR002110">
    <property type="entry name" value="Ankyrin_rpt"/>
</dbReference>
<dbReference type="EMBL" id="JAIPUX010000521">
    <property type="protein sequence ID" value="KAH0626034.1"/>
    <property type="molecule type" value="Genomic_DNA"/>
</dbReference>
<evidence type="ECO:0000256" key="2">
    <source>
        <dbReference type="SAM" id="MobiDB-lite"/>
    </source>
</evidence>
<evidence type="ECO:0000256" key="1">
    <source>
        <dbReference type="PROSITE-ProRule" id="PRU00023"/>
    </source>
</evidence>
<organism evidence="3 4">
    <name type="scientific">Phrynosoma platyrhinos</name>
    <name type="common">Desert horned lizard</name>
    <dbReference type="NCBI Taxonomy" id="52577"/>
    <lineage>
        <taxon>Eukaryota</taxon>
        <taxon>Metazoa</taxon>
        <taxon>Chordata</taxon>
        <taxon>Craniata</taxon>
        <taxon>Vertebrata</taxon>
        <taxon>Euteleostomi</taxon>
        <taxon>Lepidosauria</taxon>
        <taxon>Squamata</taxon>
        <taxon>Bifurcata</taxon>
        <taxon>Unidentata</taxon>
        <taxon>Episquamata</taxon>
        <taxon>Toxicofera</taxon>
        <taxon>Iguania</taxon>
        <taxon>Phrynosomatidae</taxon>
        <taxon>Phrynosomatinae</taxon>
        <taxon>Phrynosoma</taxon>
    </lineage>
</organism>
<dbReference type="PANTHER" id="PTHR23335:SF1">
    <property type="entry name" value="CALMODULIN-BINDING TRANSCRIPTION ACTIVATOR, ISOFORM F"/>
    <property type="match status" value="1"/>
</dbReference>
<dbReference type="PANTHER" id="PTHR23335">
    <property type="entry name" value="CALMODULIN-BINDING TRANSCRIPTION ACTIVATOR CAMTA"/>
    <property type="match status" value="1"/>
</dbReference>
<keyword evidence="4" id="KW-1185">Reference proteome</keyword>
<dbReference type="PROSITE" id="PS50088">
    <property type="entry name" value="ANK_REPEAT"/>
    <property type="match status" value="1"/>
</dbReference>
<gene>
    <name evidence="3" type="ORF">JD844_000733</name>
</gene>
<dbReference type="InterPro" id="IPR036770">
    <property type="entry name" value="Ankyrin_rpt-contain_sf"/>
</dbReference>
<evidence type="ECO:0000313" key="4">
    <source>
        <dbReference type="Proteomes" id="UP000826234"/>
    </source>
</evidence>
<dbReference type="SUPFAM" id="SSF48403">
    <property type="entry name" value="Ankyrin repeat"/>
    <property type="match status" value="1"/>
</dbReference>
<keyword evidence="1" id="KW-0040">ANK repeat</keyword>
<name>A0ABQ7T8P3_PHRPL</name>
<protein>
    <recommendedName>
        <fullName evidence="5">ANK_REP_REGION domain-containing protein</fullName>
    </recommendedName>
</protein>
<feature type="region of interest" description="Disordered" evidence="2">
    <location>
        <begin position="1"/>
        <end position="36"/>
    </location>
</feature>
<feature type="repeat" description="ANK" evidence="1">
    <location>
        <begin position="68"/>
        <end position="90"/>
    </location>
</feature>
<evidence type="ECO:0008006" key="5">
    <source>
        <dbReference type="Google" id="ProtNLM"/>
    </source>
</evidence>
<feature type="compositionally biased region" description="Polar residues" evidence="2">
    <location>
        <begin position="20"/>
        <end position="36"/>
    </location>
</feature>